<reference evidence="2 3" key="1">
    <citation type="submission" date="2021-06" db="EMBL/GenBank/DDBJ databases">
        <title>Caerostris darwini draft genome.</title>
        <authorList>
            <person name="Kono N."/>
            <person name="Arakawa K."/>
        </authorList>
    </citation>
    <scope>NUCLEOTIDE SEQUENCE [LARGE SCALE GENOMIC DNA]</scope>
</reference>
<organism evidence="2 3">
    <name type="scientific">Caerostris darwini</name>
    <dbReference type="NCBI Taxonomy" id="1538125"/>
    <lineage>
        <taxon>Eukaryota</taxon>
        <taxon>Metazoa</taxon>
        <taxon>Ecdysozoa</taxon>
        <taxon>Arthropoda</taxon>
        <taxon>Chelicerata</taxon>
        <taxon>Arachnida</taxon>
        <taxon>Araneae</taxon>
        <taxon>Araneomorphae</taxon>
        <taxon>Entelegynae</taxon>
        <taxon>Araneoidea</taxon>
        <taxon>Araneidae</taxon>
        <taxon>Caerostris</taxon>
    </lineage>
</organism>
<dbReference type="AlphaFoldDB" id="A0AAV4X2Z3"/>
<dbReference type="Proteomes" id="UP001054837">
    <property type="component" value="Unassembled WGS sequence"/>
</dbReference>
<evidence type="ECO:0000313" key="2">
    <source>
        <dbReference type="EMBL" id="GIY88380.1"/>
    </source>
</evidence>
<dbReference type="EMBL" id="BPLQ01015487">
    <property type="protein sequence ID" value="GIY88380.1"/>
    <property type="molecule type" value="Genomic_DNA"/>
</dbReference>
<gene>
    <name evidence="2" type="ORF">CDAR_403101</name>
</gene>
<name>A0AAV4X2Z3_9ARAC</name>
<accession>A0AAV4X2Z3</accession>
<comment type="caution">
    <text evidence="2">The sequence shown here is derived from an EMBL/GenBank/DDBJ whole genome shotgun (WGS) entry which is preliminary data.</text>
</comment>
<protein>
    <submittedName>
        <fullName evidence="2">Uncharacterized protein</fullName>
    </submittedName>
</protein>
<evidence type="ECO:0000256" key="1">
    <source>
        <dbReference type="SAM" id="MobiDB-lite"/>
    </source>
</evidence>
<proteinExistence type="predicted"/>
<evidence type="ECO:0000313" key="3">
    <source>
        <dbReference type="Proteomes" id="UP001054837"/>
    </source>
</evidence>
<feature type="region of interest" description="Disordered" evidence="1">
    <location>
        <begin position="67"/>
        <end position="90"/>
    </location>
</feature>
<keyword evidence="3" id="KW-1185">Reference proteome</keyword>
<feature type="compositionally biased region" description="Polar residues" evidence="1">
    <location>
        <begin position="67"/>
        <end position="83"/>
    </location>
</feature>
<sequence>MEKRSLQLEWDSANVSSSSCKKPVVEKAKNLRPVALRSSISIWRAKWAEVGRGFPSLESQPKVKSQLSRIRNGHSQCQSTTTLRADCKRR</sequence>